<sequence length="292" mass="32552">MGYQLLTQARLSRKPVCLFLLLWPTGLPPTRTPLNCNRVRLLFAFNHHEQDKLQNVTMTMCRDTTPTNKFHHVIAALNLTEAAEVRDIILSPPADQPFDLLKLELVRRTTLSEQKRLQQLLTVEDLGDRKPSQLLGGMRQLLGEKASTVDDSLLRQLFLQRLPANVCMVLAGAGDMTLDDLAALADRVMEVASPSISAIDSSVQAPPAANEIKNLVSFTEFRALRDEVQRIAQALATLERPQPRRPRSFSRPCGSSRAPESTGVCWYHHRFGDNATKCVPPCAQQGNTRATH</sequence>
<organism evidence="1 2">
    <name type="scientific">Ixodes persulcatus</name>
    <name type="common">Taiga tick</name>
    <dbReference type="NCBI Taxonomy" id="34615"/>
    <lineage>
        <taxon>Eukaryota</taxon>
        <taxon>Metazoa</taxon>
        <taxon>Ecdysozoa</taxon>
        <taxon>Arthropoda</taxon>
        <taxon>Chelicerata</taxon>
        <taxon>Arachnida</taxon>
        <taxon>Acari</taxon>
        <taxon>Parasitiformes</taxon>
        <taxon>Ixodida</taxon>
        <taxon>Ixodoidea</taxon>
        <taxon>Ixodidae</taxon>
        <taxon>Ixodinae</taxon>
        <taxon>Ixodes</taxon>
    </lineage>
</organism>
<accession>A0AC60QRG5</accession>
<evidence type="ECO:0000313" key="2">
    <source>
        <dbReference type="Proteomes" id="UP000805193"/>
    </source>
</evidence>
<protein>
    <submittedName>
        <fullName evidence="1">Uncharacterized protein</fullName>
    </submittedName>
</protein>
<evidence type="ECO:0000313" key="1">
    <source>
        <dbReference type="EMBL" id="KAG0437008.1"/>
    </source>
</evidence>
<name>A0AC60QRG5_IXOPE</name>
<dbReference type="Proteomes" id="UP000805193">
    <property type="component" value="Unassembled WGS sequence"/>
</dbReference>
<comment type="caution">
    <text evidence="1">The sequence shown here is derived from an EMBL/GenBank/DDBJ whole genome shotgun (WGS) entry which is preliminary data.</text>
</comment>
<proteinExistence type="predicted"/>
<keyword evidence="2" id="KW-1185">Reference proteome</keyword>
<reference evidence="1 2" key="1">
    <citation type="journal article" date="2020" name="Cell">
        <title>Large-Scale Comparative Analyses of Tick Genomes Elucidate Their Genetic Diversity and Vector Capacities.</title>
        <authorList>
            <consortium name="Tick Genome and Microbiome Consortium (TIGMIC)"/>
            <person name="Jia N."/>
            <person name="Wang J."/>
            <person name="Shi W."/>
            <person name="Du L."/>
            <person name="Sun Y."/>
            <person name="Zhan W."/>
            <person name="Jiang J.F."/>
            <person name="Wang Q."/>
            <person name="Zhang B."/>
            <person name="Ji P."/>
            <person name="Bell-Sakyi L."/>
            <person name="Cui X.M."/>
            <person name="Yuan T.T."/>
            <person name="Jiang B.G."/>
            <person name="Yang W.F."/>
            <person name="Lam T.T."/>
            <person name="Chang Q.C."/>
            <person name="Ding S.J."/>
            <person name="Wang X.J."/>
            <person name="Zhu J.G."/>
            <person name="Ruan X.D."/>
            <person name="Zhao L."/>
            <person name="Wei J.T."/>
            <person name="Ye R.Z."/>
            <person name="Que T.C."/>
            <person name="Du C.H."/>
            <person name="Zhou Y.H."/>
            <person name="Cheng J.X."/>
            <person name="Dai P.F."/>
            <person name="Guo W.B."/>
            <person name="Han X.H."/>
            <person name="Huang E.J."/>
            <person name="Li L.F."/>
            <person name="Wei W."/>
            <person name="Gao Y.C."/>
            <person name="Liu J.Z."/>
            <person name="Shao H.Z."/>
            <person name="Wang X."/>
            <person name="Wang C.C."/>
            <person name="Yang T.C."/>
            <person name="Huo Q.B."/>
            <person name="Li W."/>
            <person name="Chen H.Y."/>
            <person name="Chen S.E."/>
            <person name="Zhou L.G."/>
            <person name="Ni X.B."/>
            <person name="Tian J.H."/>
            <person name="Sheng Y."/>
            <person name="Liu T."/>
            <person name="Pan Y.S."/>
            <person name="Xia L.Y."/>
            <person name="Li J."/>
            <person name="Zhao F."/>
            <person name="Cao W.C."/>
        </authorList>
    </citation>
    <scope>NUCLEOTIDE SEQUENCE [LARGE SCALE GENOMIC DNA]</scope>
    <source>
        <strain evidence="1">Iper-2018</strain>
    </source>
</reference>
<dbReference type="EMBL" id="JABSTQ010006585">
    <property type="protein sequence ID" value="KAG0437008.1"/>
    <property type="molecule type" value="Genomic_DNA"/>
</dbReference>
<gene>
    <name evidence="1" type="ORF">HPB47_017653</name>
</gene>